<evidence type="ECO:0000256" key="5">
    <source>
        <dbReference type="ARBA" id="ARBA00023136"/>
    </source>
</evidence>
<comment type="domain">
    <text evidence="10">The DHHC domain is required for palmitoyltransferase activity.</text>
</comment>
<dbReference type="PANTHER" id="PTHR22883">
    <property type="entry name" value="ZINC FINGER DHHC DOMAIN CONTAINING PROTEIN"/>
    <property type="match status" value="1"/>
</dbReference>
<dbReference type="AlphaFoldDB" id="A0A0C3B2F8"/>
<dbReference type="EC" id="2.3.1.225" evidence="10"/>
<dbReference type="InterPro" id="IPR001594">
    <property type="entry name" value="Palmitoyltrfase_DHHC"/>
</dbReference>
<dbReference type="GO" id="GO:0006612">
    <property type="term" value="P:protein targeting to membrane"/>
    <property type="evidence" value="ECO:0007669"/>
    <property type="project" value="TreeGrafter"/>
</dbReference>
<dbReference type="HOGENOM" id="CLU_037348_0_0_1"/>
<dbReference type="GO" id="GO:0005783">
    <property type="term" value="C:endoplasmic reticulum"/>
    <property type="evidence" value="ECO:0007669"/>
    <property type="project" value="TreeGrafter"/>
</dbReference>
<evidence type="ECO:0000256" key="10">
    <source>
        <dbReference type="RuleBase" id="RU079119"/>
    </source>
</evidence>
<evidence type="ECO:0000256" key="7">
    <source>
        <dbReference type="ARBA" id="ARBA00023288"/>
    </source>
</evidence>
<evidence type="ECO:0000313" key="14">
    <source>
        <dbReference type="Proteomes" id="UP000054097"/>
    </source>
</evidence>
<keyword evidence="5 10" id="KW-0472">Membrane</keyword>
<evidence type="ECO:0000256" key="2">
    <source>
        <dbReference type="ARBA" id="ARBA00022679"/>
    </source>
</evidence>
<dbReference type="PROSITE" id="PS50216">
    <property type="entry name" value="DHHC"/>
    <property type="match status" value="1"/>
</dbReference>
<keyword evidence="4 10" id="KW-1133">Transmembrane helix</keyword>
<feature type="region of interest" description="Disordered" evidence="11">
    <location>
        <begin position="273"/>
        <end position="295"/>
    </location>
</feature>
<dbReference type="InterPro" id="IPR039859">
    <property type="entry name" value="PFA4/ZDH16/20/ERF2-like"/>
</dbReference>
<keyword evidence="7" id="KW-0449">Lipoprotein</keyword>
<feature type="compositionally biased region" description="Basic and acidic residues" evidence="11">
    <location>
        <begin position="395"/>
        <end position="406"/>
    </location>
</feature>
<dbReference type="Proteomes" id="UP000054097">
    <property type="component" value="Unassembled WGS sequence"/>
</dbReference>
<feature type="transmembrane region" description="Helical" evidence="10">
    <location>
        <begin position="65"/>
        <end position="85"/>
    </location>
</feature>
<feature type="transmembrane region" description="Helical" evidence="10">
    <location>
        <begin position="33"/>
        <end position="53"/>
    </location>
</feature>
<dbReference type="GO" id="GO:0005794">
    <property type="term" value="C:Golgi apparatus"/>
    <property type="evidence" value="ECO:0007669"/>
    <property type="project" value="TreeGrafter"/>
</dbReference>
<evidence type="ECO:0000256" key="1">
    <source>
        <dbReference type="ARBA" id="ARBA00004141"/>
    </source>
</evidence>
<keyword evidence="3 10" id="KW-0812">Transmembrane</keyword>
<evidence type="ECO:0000256" key="8">
    <source>
        <dbReference type="ARBA" id="ARBA00023315"/>
    </source>
</evidence>
<comment type="catalytic activity">
    <reaction evidence="9 10">
        <text>L-cysteinyl-[protein] + hexadecanoyl-CoA = S-hexadecanoyl-L-cysteinyl-[protein] + CoA</text>
        <dbReference type="Rhea" id="RHEA:36683"/>
        <dbReference type="Rhea" id="RHEA-COMP:10131"/>
        <dbReference type="Rhea" id="RHEA-COMP:11032"/>
        <dbReference type="ChEBI" id="CHEBI:29950"/>
        <dbReference type="ChEBI" id="CHEBI:57287"/>
        <dbReference type="ChEBI" id="CHEBI:57379"/>
        <dbReference type="ChEBI" id="CHEBI:74151"/>
        <dbReference type="EC" id="2.3.1.225"/>
    </reaction>
</comment>
<dbReference type="EMBL" id="KN824283">
    <property type="protein sequence ID" value="KIM31010.1"/>
    <property type="molecule type" value="Genomic_DNA"/>
</dbReference>
<evidence type="ECO:0000313" key="13">
    <source>
        <dbReference type="EMBL" id="KIM31010.1"/>
    </source>
</evidence>
<dbReference type="GO" id="GO:0019706">
    <property type="term" value="F:protein-cysteine S-palmitoyltransferase activity"/>
    <property type="evidence" value="ECO:0007669"/>
    <property type="project" value="UniProtKB-EC"/>
</dbReference>
<feature type="domain" description="Palmitoyltransferase DHHC" evidence="12">
    <location>
        <begin position="134"/>
        <end position="259"/>
    </location>
</feature>
<evidence type="ECO:0000256" key="11">
    <source>
        <dbReference type="SAM" id="MobiDB-lite"/>
    </source>
</evidence>
<feature type="transmembrane region" description="Helical" evidence="10">
    <location>
        <begin position="220"/>
        <end position="250"/>
    </location>
</feature>
<feature type="transmembrane region" description="Helical" evidence="10">
    <location>
        <begin position="181"/>
        <end position="208"/>
    </location>
</feature>
<name>A0A0C3B2F8_SERVB</name>
<feature type="compositionally biased region" description="Basic and acidic residues" evidence="11">
    <location>
        <begin position="364"/>
        <end position="378"/>
    </location>
</feature>
<dbReference type="STRING" id="933852.A0A0C3B2F8"/>
<feature type="compositionally biased region" description="Low complexity" evidence="11">
    <location>
        <begin position="278"/>
        <end position="291"/>
    </location>
</feature>
<evidence type="ECO:0000259" key="12">
    <source>
        <dbReference type="Pfam" id="PF01529"/>
    </source>
</evidence>
<dbReference type="GO" id="GO:0016020">
    <property type="term" value="C:membrane"/>
    <property type="evidence" value="ECO:0007669"/>
    <property type="project" value="UniProtKB-SubCell"/>
</dbReference>
<reference evidence="14" key="2">
    <citation type="submission" date="2015-01" db="EMBL/GenBank/DDBJ databases">
        <title>Evolutionary Origins and Diversification of the Mycorrhizal Mutualists.</title>
        <authorList>
            <consortium name="DOE Joint Genome Institute"/>
            <consortium name="Mycorrhizal Genomics Consortium"/>
            <person name="Kohler A."/>
            <person name="Kuo A."/>
            <person name="Nagy L.G."/>
            <person name="Floudas D."/>
            <person name="Copeland A."/>
            <person name="Barry K.W."/>
            <person name="Cichocki N."/>
            <person name="Veneault-Fourrey C."/>
            <person name="LaButti K."/>
            <person name="Lindquist E.A."/>
            <person name="Lipzen A."/>
            <person name="Lundell T."/>
            <person name="Morin E."/>
            <person name="Murat C."/>
            <person name="Riley R."/>
            <person name="Ohm R."/>
            <person name="Sun H."/>
            <person name="Tunlid A."/>
            <person name="Henrissat B."/>
            <person name="Grigoriev I.V."/>
            <person name="Hibbett D.S."/>
            <person name="Martin F."/>
        </authorList>
    </citation>
    <scope>NUCLEOTIDE SEQUENCE [LARGE SCALE GENOMIC DNA]</scope>
    <source>
        <strain evidence="14">MAFF 305830</strain>
    </source>
</reference>
<accession>A0A0C3B2F8</accession>
<gene>
    <name evidence="13" type="ORF">M408DRAFT_65614</name>
</gene>
<feature type="region of interest" description="Disordered" evidence="11">
    <location>
        <begin position="364"/>
        <end position="406"/>
    </location>
</feature>
<comment type="subcellular location">
    <subcellularLocation>
        <location evidence="1">Membrane</location>
        <topology evidence="1">Multi-pass membrane protein</topology>
    </subcellularLocation>
</comment>
<evidence type="ECO:0000256" key="4">
    <source>
        <dbReference type="ARBA" id="ARBA00022989"/>
    </source>
</evidence>
<evidence type="ECO:0000256" key="9">
    <source>
        <dbReference type="ARBA" id="ARBA00048048"/>
    </source>
</evidence>
<protein>
    <recommendedName>
        <fullName evidence="10">Palmitoyltransferase</fullName>
        <ecNumber evidence="10">2.3.1.225</ecNumber>
    </recommendedName>
</protein>
<sequence>MPRCPPILKRPSRFTRIDGDEDNMTPRKPWTAYLGPLFLVFLMLVPQPSWIVLVSSQYISSTTGLIHITVTTILTILAINSLAICTFRDPGRPTMDDLDSDEAIRGPTLTVDHFDDEDEAFLWEDDEDPNDFNSARKWCRTCWAPKPDRAHHCSSCGRCVLRMDHHCPWVSQCVGHRTHAAFLHLLTCITLLSLYIGINAVLVLYAFLFAPVAQPVQDTTALHCLFLVILGLIFAMVIGSFLGFHIYLAFTNQTTLEQLSPFILLKYLPKPKEPRHAPGTSITQGTTPSTTSRERRLVRRTADRIGLWDLGWRRNVIATLGWRWWLAVLFNGGPPRGDGRTYLRNPKARAALEELRRGLEEAEWRERGDASEQARVRNDLAAAPVRGARHGRPSGRTEDDMELHEI</sequence>
<evidence type="ECO:0000256" key="6">
    <source>
        <dbReference type="ARBA" id="ARBA00023139"/>
    </source>
</evidence>
<evidence type="ECO:0000256" key="3">
    <source>
        <dbReference type="ARBA" id="ARBA00022692"/>
    </source>
</evidence>
<dbReference type="OrthoDB" id="9909019at2759"/>
<keyword evidence="8 10" id="KW-0012">Acyltransferase</keyword>
<reference evidence="13 14" key="1">
    <citation type="submission" date="2014-04" db="EMBL/GenBank/DDBJ databases">
        <authorList>
            <consortium name="DOE Joint Genome Institute"/>
            <person name="Kuo A."/>
            <person name="Zuccaro A."/>
            <person name="Kohler A."/>
            <person name="Nagy L.G."/>
            <person name="Floudas D."/>
            <person name="Copeland A."/>
            <person name="Barry K.W."/>
            <person name="Cichocki N."/>
            <person name="Veneault-Fourrey C."/>
            <person name="LaButti K."/>
            <person name="Lindquist E.A."/>
            <person name="Lipzen A."/>
            <person name="Lundell T."/>
            <person name="Morin E."/>
            <person name="Murat C."/>
            <person name="Sun H."/>
            <person name="Tunlid A."/>
            <person name="Henrissat B."/>
            <person name="Grigoriev I.V."/>
            <person name="Hibbett D.S."/>
            <person name="Martin F."/>
            <person name="Nordberg H.P."/>
            <person name="Cantor M.N."/>
            <person name="Hua S.X."/>
        </authorList>
    </citation>
    <scope>NUCLEOTIDE SEQUENCE [LARGE SCALE GENOMIC DNA]</scope>
    <source>
        <strain evidence="13 14">MAFF 305830</strain>
    </source>
</reference>
<proteinExistence type="inferred from homology"/>
<comment type="similarity">
    <text evidence="10">Belongs to the DHHC palmitoyltransferase family.</text>
</comment>
<organism evidence="13 14">
    <name type="scientific">Serendipita vermifera MAFF 305830</name>
    <dbReference type="NCBI Taxonomy" id="933852"/>
    <lineage>
        <taxon>Eukaryota</taxon>
        <taxon>Fungi</taxon>
        <taxon>Dikarya</taxon>
        <taxon>Basidiomycota</taxon>
        <taxon>Agaricomycotina</taxon>
        <taxon>Agaricomycetes</taxon>
        <taxon>Sebacinales</taxon>
        <taxon>Serendipitaceae</taxon>
        <taxon>Serendipita</taxon>
    </lineage>
</organism>
<keyword evidence="14" id="KW-1185">Reference proteome</keyword>
<keyword evidence="2 10" id="KW-0808">Transferase</keyword>
<keyword evidence="6" id="KW-0564">Palmitate</keyword>
<dbReference type="Pfam" id="PF01529">
    <property type="entry name" value="DHHC"/>
    <property type="match status" value="1"/>
</dbReference>